<evidence type="ECO:0000313" key="9">
    <source>
        <dbReference type="EMBL" id="PQM41860.1"/>
    </source>
</evidence>
<keyword evidence="7" id="KW-0067">ATP-binding</keyword>
<evidence type="ECO:0000256" key="6">
    <source>
        <dbReference type="ARBA" id="ARBA00022777"/>
    </source>
</evidence>
<dbReference type="InterPro" id="IPR027417">
    <property type="entry name" value="P-loop_NTPase"/>
</dbReference>
<dbReference type="Pfam" id="PF00265">
    <property type="entry name" value="TK"/>
    <property type="match status" value="1"/>
</dbReference>
<dbReference type="EMBL" id="PJQY01002907">
    <property type="protein sequence ID" value="PQM41860.1"/>
    <property type="molecule type" value="Genomic_DNA"/>
</dbReference>
<feature type="region of interest" description="Disordered" evidence="8">
    <location>
        <begin position="1"/>
        <end position="25"/>
    </location>
</feature>
<evidence type="ECO:0000256" key="4">
    <source>
        <dbReference type="ARBA" id="ARBA00022679"/>
    </source>
</evidence>
<dbReference type="EC" id="2.7.1.21" evidence="2"/>
<feature type="compositionally biased region" description="Polar residues" evidence="8">
    <location>
        <begin position="9"/>
        <end position="24"/>
    </location>
</feature>
<evidence type="ECO:0000256" key="1">
    <source>
        <dbReference type="ARBA" id="ARBA00007587"/>
    </source>
</evidence>
<accession>A0A314UWP5</accession>
<comment type="similarity">
    <text evidence="1">Belongs to the thymidine kinase family.</text>
</comment>
<keyword evidence="3" id="KW-0237">DNA synthesis</keyword>
<dbReference type="AlphaFoldDB" id="A0A314UWP5"/>
<dbReference type="SUPFAM" id="SSF52540">
    <property type="entry name" value="P-loop containing nucleoside triphosphate hydrolases"/>
    <property type="match status" value="1"/>
</dbReference>
<dbReference type="GO" id="GO:0071897">
    <property type="term" value="P:DNA biosynthetic process"/>
    <property type="evidence" value="ECO:0007669"/>
    <property type="project" value="UniProtKB-KW"/>
</dbReference>
<keyword evidence="5" id="KW-0547">Nucleotide-binding</keyword>
<dbReference type="Gene3D" id="3.40.50.300">
    <property type="entry name" value="P-loop containing nucleotide triphosphate hydrolases"/>
    <property type="match status" value="1"/>
</dbReference>
<reference evidence="9 10" key="1">
    <citation type="submission" date="2018-02" db="EMBL/GenBank/DDBJ databases">
        <title>Draft genome of wild Prunus yedoensis var. nudiflora.</title>
        <authorList>
            <person name="Baek S."/>
            <person name="Kim J.-H."/>
            <person name="Choi K."/>
            <person name="Kim G.-B."/>
            <person name="Cho A."/>
            <person name="Jang H."/>
            <person name="Shin C.-H."/>
            <person name="Yu H.-J."/>
            <person name="Mun J.-H."/>
        </authorList>
    </citation>
    <scope>NUCLEOTIDE SEQUENCE [LARGE SCALE GENOMIC DNA]</scope>
    <source>
        <strain evidence="10">cv. Jeju island</strain>
        <tissue evidence="9">Leaf</tissue>
    </source>
</reference>
<proteinExistence type="inferred from homology"/>
<evidence type="ECO:0000256" key="5">
    <source>
        <dbReference type="ARBA" id="ARBA00022741"/>
    </source>
</evidence>
<evidence type="ECO:0000256" key="2">
    <source>
        <dbReference type="ARBA" id="ARBA00012118"/>
    </source>
</evidence>
<gene>
    <name evidence="9" type="ORF">Pyn_37506</name>
</gene>
<keyword evidence="6 9" id="KW-0418">Kinase</keyword>
<name>A0A314UWP5_PRUYE</name>
<keyword evidence="4" id="KW-0808">Transferase</keyword>
<dbReference type="GO" id="GO:0004797">
    <property type="term" value="F:thymidine kinase activity"/>
    <property type="evidence" value="ECO:0007669"/>
    <property type="project" value="UniProtKB-EC"/>
</dbReference>
<dbReference type="OrthoDB" id="1744760at2759"/>
<dbReference type="InterPro" id="IPR001267">
    <property type="entry name" value="Thymidine_kinase"/>
</dbReference>
<dbReference type="STRING" id="2094558.A0A314UWP5"/>
<dbReference type="GO" id="GO:0005524">
    <property type="term" value="F:ATP binding"/>
    <property type="evidence" value="ECO:0007669"/>
    <property type="project" value="UniProtKB-KW"/>
</dbReference>
<protein>
    <recommendedName>
        <fullName evidence="2">thymidine kinase</fullName>
        <ecNumber evidence="2">2.7.1.21</ecNumber>
    </recommendedName>
</protein>
<sequence>MASFKPSIPLTSDSAASVPSTRTSGEVHVITGPMFAGKTTALLRRIKSEGNNGS</sequence>
<dbReference type="Proteomes" id="UP000250321">
    <property type="component" value="Unassembled WGS sequence"/>
</dbReference>
<organism evidence="9 10">
    <name type="scientific">Prunus yedoensis var. nudiflora</name>
    <dbReference type="NCBI Taxonomy" id="2094558"/>
    <lineage>
        <taxon>Eukaryota</taxon>
        <taxon>Viridiplantae</taxon>
        <taxon>Streptophyta</taxon>
        <taxon>Embryophyta</taxon>
        <taxon>Tracheophyta</taxon>
        <taxon>Spermatophyta</taxon>
        <taxon>Magnoliopsida</taxon>
        <taxon>eudicotyledons</taxon>
        <taxon>Gunneridae</taxon>
        <taxon>Pentapetalae</taxon>
        <taxon>rosids</taxon>
        <taxon>fabids</taxon>
        <taxon>Rosales</taxon>
        <taxon>Rosaceae</taxon>
        <taxon>Amygdaloideae</taxon>
        <taxon>Amygdaleae</taxon>
        <taxon>Prunus</taxon>
    </lineage>
</organism>
<evidence type="ECO:0000256" key="7">
    <source>
        <dbReference type="ARBA" id="ARBA00022840"/>
    </source>
</evidence>
<comment type="caution">
    <text evidence="9">The sequence shown here is derived from an EMBL/GenBank/DDBJ whole genome shotgun (WGS) entry which is preliminary data.</text>
</comment>
<keyword evidence="10" id="KW-1185">Reference proteome</keyword>
<evidence type="ECO:0000256" key="3">
    <source>
        <dbReference type="ARBA" id="ARBA00022634"/>
    </source>
</evidence>
<evidence type="ECO:0000256" key="8">
    <source>
        <dbReference type="SAM" id="MobiDB-lite"/>
    </source>
</evidence>
<evidence type="ECO:0000313" key="10">
    <source>
        <dbReference type="Proteomes" id="UP000250321"/>
    </source>
</evidence>